<protein>
    <submittedName>
        <fullName evidence="2">Uncharacterized protein</fullName>
    </submittedName>
</protein>
<proteinExistence type="predicted"/>
<sequence length="40" mass="4854">MTGGALNRNRKKKTRGYEKRRQEYRGTEQNIEKNGETRLW</sequence>
<dbReference type="PATRIC" id="fig|1398.25.peg.3283"/>
<dbReference type="AlphaFoldDB" id="A0A150KDX7"/>
<feature type="region of interest" description="Disordered" evidence="1">
    <location>
        <begin position="1"/>
        <end position="40"/>
    </location>
</feature>
<feature type="compositionally biased region" description="Basic and acidic residues" evidence="1">
    <location>
        <begin position="15"/>
        <end position="40"/>
    </location>
</feature>
<dbReference type="EMBL" id="LQYI01000062">
    <property type="protein sequence ID" value="KYC68253.1"/>
    <property type="molecule type" value="Genomic_DNA"/>
</dbReference>
<evidence type="ECO:0000313" key="3">
    <source>
        <dbReference type="Proteomes" id="UP000075304"/>
    </source>
</evidence>
<dbReference type="Proteomes" id="UP000075304">
    <property type="component" value="Unassembled WGS sequence"/>
</dbReference>
<accession>A0A150KDX7</accession>
<evidence type="ECO:0000313" key="2">
    <source>
        <dbReference type="EMBL" id="KYC68253.1"/>
    </source>
</evidence>
<gene>
    <name evidence="2" type="ORF">B4099_1223</name>
</gene>
<organism evidence="2 3">
    <name type="scientific">Heyndrickxia coagulans</name>
    <name type="common">Weizmannia coagulans</name>
    <dbReference type="NCBI Taxonomy" id="1398"/>
    <lineage>
        <taxon>Bacteria</taxon>
        <taxon>Bacillati</taxon>
        <taxon>Bacillota</taxon>
        <taxon>Bacilli</taxon>
        <taxon>Bacillales</taxon>
        <taxon>Bacillaceae</taxon>
        <taxon>Heyndrickxia</taxon>
    </lineage>
</organism>
<comment type="caution">
    <text evidence="2">The sequence shown here is derived from an EMBL/GenBank/DDBJ whole genome shotgun (WGS) entry which is preliminary data.</text>
</comment>
<evidence type="ECO:0000256" key="1">
    <source>
        <dbReference type="SAM" id="MobiDB-lite"/>
    </source>
</evidence>
<reference evidence="2 3" key="1">
    <citation type="submission" date="2016-01" db="EMBL/GenBank/DDBJ databases">
        <title>Genome Sequences of Twelve Sporeforming Bacillus Species Isolated from Foods.</title>
        <authorList>
            <person name="Berendsen E.M."/>
            <person name="Wells-Bennik M.H."/>
            <person name="Krawcyk A.O."/>
            <person name="De Jong A."/>
            <person name="Holsappel S."/>
            <person name="Eijlander R.T."/>
            <person name="Kuipers O.P."/>
        </authorList>
    </citation>
    <scope>NUCLEOTIDE SEQUENCE [LARGE SCALE GENOMIC DNA]</scope>
    <source>
        <strain evidence="2 3">B4099</strain>
    </source>
</reference>
<name>A0A150KDX7_HEYCO</name>